<proteinExistence type="inferred from homology"/>
<keyword evidence="4 12" id="KW-1003">Cell membrane</keyword>
<dbReference type="InterPro" id="IPR023043">
    <property type="entry name" value="NAD(P)H_OxRDtase_bac/plastid"/>
</dbReference>
<gene>
    <name evidence="12 14" type="primary">nuoA</name>
    <name evidence="14" type="ORF">ERCICURV3402_057</name>
</gene>
<comment type="subcellular location">
    <subcellularLocation>
        <location evidence="12 13">Cell membrane</location>
        <topology evidence="12 13">Multi-pass membrane protein</topology>
    </subcellularLocation>
    <subcellularLocation>
        <location evidence="1">Membrane</location>
        <topology evidence="1">Multi-pass membrane protein</topology>
    </subcellularLocation>
</comment>
<dbReference type="RefSeq" id="WP_157992389.1">
    <property type="nucleotide sequence ID" value="NZ_LR217713.1"/>
</dbReference>
<dbReference type="OrthoDB" id="9791970at2"/>
<evidence type="ECO:0000256" key="8">
    <source>
        <dbReference type="ARBA" id="ARBA00022989"/>
    </source>
</evidence>
<comment type="catalytic activity">
    <reaction evidence="12 13">
        <text>a quinone + NADH + 5 H(+)(in) = a quinol + NAD(+) + 4 H(+)(out)</text>
        <dbReference type="Rhea" id="RHEA:57888"/>
        <dbReference type="ChEBI" id="CHEBI:15378"/>
        <dbReference type="ChEBI" id="CHEBI:24646"/>
        <dbReference type="ChEBI" id="CHEBI:57540"/>
        <dbReference type="ChEBI" id="CHEBI:57945"/>
        <dbReference type="ChEBI" id="CHEBI:132124"/>
    </reaction>
</comment>
<evidence type="ECO:0000256" key="11">
    <source>
        <dbReference type="ARBA" id="ARBA00023136"/>
    </source>
</evidence>
<organism evidence="14 15">
    <name type="scientific">Candidatus Erwinia haradaeae</name>
    <dbReference type="NCBI Taxonomy" id="1922217"/>
    <lineage>
        <taxon>Bacteria</taxon>
        <taxon>Pseudomonadati</taxon>
        <taxon>Pseudomonadota</taxon>
        <taxon>Gammaproteobacteria</taxon>
        <taxon>Enterobacterales</taxon>
        <taxon>Erwiniaceae</taxon>
        <taxon>Erwinia</taxon>
    </lineage>
</organism>
<evidence type="ECO:0000256" key="9">
    <source>
        <dbReference type="ARBA" id="ARBA00023027"/>
    </source>
</evidence>
<keyword evidence="6 12" id="KW-0874">Quinone</keyword>
<evidence type="ECO:0000256" key="4">
    <source>
        <dbReference type="ARBA" id="ARBA00022475"/>
    </source>
</evidence>
<dbReference type="EC" id="7.1.1.-" evidence="12"/>
<evidence type="ECO:0000256" key="6">
    <source>
        <dbReference type="ARBA" id="ARBA00022719"/>
    </source>
</evidence>
<reference evidence="14 15" key="1">
    <citation type="submission" date="2019-02" db="EMBL/GenBank/DDBJ databases">
        <authorList>
            <person name="Manzano-Marin A."/>
            <person name="Manzano-Marin A."/>
        </authorList>
    </citation>
    <scope>NUCLEOTIDE SEQUENCE [LARGE SCALE GENOMIC DNA]</scope>
    <source>
        <strain evidence="14 15">ErCicurvipes</strain>
    </source>
</reference>
<accession>A0A451D798</accession>
<name>A0A451D798_9GAMM</name>
<evidence type="ECO:0000313" key="14">
    <source>
        <dbReference type="EMBL" id="VFP81731.1"/>
    </source>
</evidence>
<keyword evidence="9 12" id="KW-0520">NAD</keyword>
<evidence type="ECO:0000256" key="1">
    <source>
        <dbReference type="ARBA" id="ARBA00004141"/>
    </source>
</evidence>
<feature type="transmembrane region" description="Helical" evidence="12">
    <location>
        <begin position="93"/>
        <end position="116"/>
    </location>
</feature>
<keyword evidence="14" id="KW-0560">Oxidoreductase</keyword>
<comment type="subunit">
    <text evidence="12">NDH-1 is composed of 13 different subunits. Subunits NuoA, H, J, K, L, M, N constitute the membrane sector of the complex.</text>
</comment>
<dbReference type="GeneID" id="66304336"/>
<dbReference type="Pfam" id="PF00507">
    <property type="entry name" value="Oxidored_q4"/>
    <property type="match status" value="1"/>
</dbReference>
<keyword evidence="10 12" id="KW-0830">Ubiquinone</keyword>
<evidence type="ECO:0000256" key="12">
    <source>
        <dbReference type="HAMAP-Rule" id="MF_01394"/>
    </source>
</evidence>
<keyword evidence="3 12" id="KW-0813">Transport</keyword>
<dbReference type="HAMAP" id="MF_01394">
    <property type="entry name" value="NDH1_NuoA"/>
    <property type="match status" value="1"/>
</dbReference>
<evidence type="ECO:0000256" key="2">
    <source>
        <dbReference type="ARBA" id="ARBA00008472"/>
    </source>
</evidence>
<dbReference type="GO" id="GO:0005886">
    <property type="term" value="C:plasma membrane"/>
    <property type="evidence" value="ECO:0007669"/>
    <property type="project" value="UniProtKB-SubCell"/>
</dbReference>
<evidence type="ECO:0000256" key="7">
    <source>
        <dbReference type="ARBA" id="ARBA00022967"/>
    </source>
</evidence>
<feature type="transmembrane region" description="Helical" evidence="12">
    <location>
        <begin position="12"/>
        <end position="35"/>
    </location>
</feature>
<dbReference type="PANTHER" id="PTHR11058">
    <property type="entry name" value="NADH-UBIQUINONE OXIDOREDUCTASE CHAIN 3"/>
    <property type="match status" value="1"/>
</dbReference>
<dbReference type="PANTHER" id="PTHR11058:SF21">
    <property type="entry name" value="NADH-QUINONE OXIDOREDUCTASE SUBUNIT A"/>
    <property type="match status" value="1"/>
</dbReference>
<keyword evidence="8 12" id="KW-1133">Transmembrane helix</keyword>
<evidence type="ECO:0000313" key="15">
    <source>
        <dbReference type="Proteomes" id="UP000294441"/>
    </source>
</evidence>
<dbReference type="Gene3D" id="1.20.58.1610">
    <property type="entry name" value="NADH:ubiquinone/plastoquinone oxidoreductase, chain 3"/>
    <property type="match status" value="1"/>
</dbReference>
<evidence type="ECO:0000256" key="5">
    <source>
        <dbReference type="ARBA" id="ARBA00022692"/>
    </source>
</evidence>
<dbReference type="EMBL" id="LR217713">
    <property type="protein sequence ID" value="VFP81731.1"/>
    <property type="molecule type" value="Genomic_DNA"/>
</dbReference>
<evidence type="ECO:0000256" key="3">
    <source>
        <dbReference type="ARBA" id="ARBA00022448"/>
    </source>
</evidence>
<comment type="similarity">
    <text evidence="2 12 13">Belongs to the complex I subunit 3 family.</text>
</comment>
<protein>
    <recommendedName>
        <fullName evidence="12">NADH-quinone oxidoreductase subunit A</fullName>
        <ecNumber evidence="12">7.1.1.-</ecNumber>
    </recommendedName>
    <alternativeName>
        <fullName evidence="12">NADH dehydrogenase I subunit A</fullName>
    </alternativeName>
    <alternativeName>
        <fullName evidence="12">NDH-1 subunit A</fullName>
    </alternativeName>
    <alternativeName>
        <fullName evidence="12">NUO1</fullName>
    </alternativeName>
</protein>
<evidence type="ECO:0000256" key="10">
    <source>
        <dbReference type="ARBA" id="ARBA00023075"/>
    </source>
</evidence>
<dbReference type="GO" id="GO:0008137">
    <property type="term" value="F:NADH dehydrogenase (ubiquinone) activity"/>
    <property type="evidence" value="ECO:0007669"/>
    <property type="project" value="InterPro"/>
</dbReference>
<dbReference type="GO" id="GO:0048038">
    <property type="term" value="F:quinone binding"/>
    <property type="evidence" value="ECO:0007669"/>
    <property type="project" value="UniProtKB-KW"/>
</dbReference>
<feature type="transmembrane region" description="Helical" evidence="12">
    <location>
        <begin position="66"/>
        <end position="87"/>
    </location>
</feature>
<sequence length="163" mass="19036">MQQSITEFTYNWSFCVFIFSSIFLCFIMLLVSWFLGSTLRGRYTNTPFESGIASVRGRKLRVSAKFYLVAMFFVIFDVEALYLYAWSVSIRESGWIGFIEASLFILVLIISLFYLIRNRALDWSPTSRNVKIVYTTISHVKKKHNVKVKNGLYFDSSQPTERK</sequence>
<comment type="function">
    <text evidence="12">NDH-1 shuttles electrons from NADH, via FMN and iron-sulfur (Fe-S) centers, to quinones in the respiratory chain. The immediate electron acceptor for the enzyme in this species is believed to be ubiquinone. Couples the redox reaction to proton translocation (for every two electrons transferred, four hydrogen ions are translocated across the cytoplasmic membrane), and thus conserves the redox energy in a proton gradient.</text>
</comment>
<dbReference type="InterPro" id="IPR000440">
    <property type="entry name" value="NADH_UbQ/plastoQ_OxRdtase_su3"/>
</dbReference>
<keyword evidence="5 12" id="KW-0812">Transmembrane</keyword>
<dbReference type="GO" id="GO:0050136">
    <property type="term" value="F:NADH dehydrogenase (quinone) (non-electrogenic) activity"/>
    <property type="evidence" value="ECO:0007669"/>
    <property type="project" value="UniProtKB-UniRule"/>
</dbReference>
<evidence type="ECO:0000256" key="13">
    <source>
        <dbReference type="RuleBase" id="RU003639"/>
    </source>
</evidence>
<keyword evidence="7 12" id="KW-1278">Translocase</keyword>
<dbReference type="Proteomes" id="UP000294441">
    <property type="component" value="Chromosome 1"/>
</dbReference>
<keyword evidence="11 12" id="KW-0472">Membrane</keyword>
<dbReference type="InterPro" id="IPR038430">
    <property type="entry name" value="NDAH_ubi_oxred_su3_sf"/>
</dbReference>
<dbReference type="AlphaFoldDB" id="A0A451D798"/>
<dbReference type="GO" id="GO:0030964">
    <property type="term" value="C:NADH dehydrogenase complex"/>
    <property type="evidence" value="ECO:0007669"/>
    <property type="project" value="TreeGrafter"/>
</dbReference>